<dbReference type="InterPro" id="IPR004338">
    <property type="entry name" value="NqrB/RnfD"/>
</dbReference>
<dbReference type="InterPro" id="IPR011303">
    <property type="entry name" value="RnfD_bac"/>
</dbReference>
<evidence type="ECO:0000256" key="4">
    <source>
        <dbReference type="ARBA" id="ARBA00022643"/>
    </source>
</evidence>
<protein>
    <recommendedName>
        <fullName evidence="10">Ion-translocating oxidoreductase complex subunit D</fullName>
        <ecNumber evidence="10">7.-.-.-</ecNumber>
    </recommendedName>
    <alternativeName>
        <fullName evidence="10">Rnf electron transport complex subunit D</fullName>
    </alternativeName>
</protein>
<evidence type="ECO:0000256" key="8">
    <source>
        <dbReference type="ARBA" id="ARBA00022989"/>
    </source>
</evidence>
<evidence type="ECO:0000256" key="2">
    <source>
        <dbReference type="ARBA" id="ARBA00022553"/>
    </source>
</evidence>
<dbReference type="Pfam" id="PF03116">
    <property type="entry name" value="NQR2_RnfD_RnfE"/>
    <property type="match status" value="1"/>
</dbReference>
<dbReference type="STRING" id="1307839.L21SP5_03912"/>
<organism evidence="11 12">
    <name type="scientific">Salinivirga cyanobacteriivorans</name>
    <dbReference type="NCBI Taxonomy" id="1307839"/>
    <lineage>
        <taxon>Bacteria</taxon>
        <taxon>Pseudomonadati</taxon>
        <taxon>Bacteroidota</taxon>
        <taxon>Bacteroidia</taxon>
        <taxon>Bacteroidales</taxon>
        <taxon>Salinivirgaceae</taxon>
        <taxon>Salinivirga</taxon>
    </lineage>
</organism>
<keyword evidence="2 10" id="KW-0597">Phosphoprotein</keyword>
<evidence type="ECO:0000256" key="9">
    <source>
        <dbReference type="ARBA" id="ARBA00023136"/>
    </source>
</evidence>
<dbReference type="GO" id="GO:0055085">
    <property type="term" value="P:transmembrane transport"/>
    <property type="evidence" value="ECO:0007669"/>
    <property type="project" value="InterPro"/>
</dbReference>
<evidence type="ECO:0000256" key="10">
    <source>
        <dbReference type="HAMAP-Rule" id="MF_00462"/>
    </source>
</evidence>
<feature type="transmembrane region" description="Helical" evidence="10">
    <location>
        <begin position="122"/>
        <end position="139"/>
    </location>
</feature>
<evidence type="ECO:0000256" key="5">
    <source>
        <dbReference type="ARBA" id="ARBA00022692"/>
    </source>
</evidence>
<evidence type="ECO:0000256" key="7">
    <source>
        <dbReference type="ARBA" id="ARBA00022982"/>
    </source>
</evidence>
<keyword evidence="12" id="KW-1185">Reference proteome</keyword>
<keyword evidence="6 10" id="KW-1278">Translocase</keyword>
<keyword evidence="9 10" id="KW-0472">Membrane</keyword>
<dbReference type="KEGG" id="blq:L21SP5_03912"/>
<feature type="transmembrane region" description="Helical" evidence="10">
    <location>
        <begin position="21"/>
        <end position="40"/>
    </location>
</feature>
<dbReference type="PANTHER" id="PTHR30578">
    <property type="entry name" value="ELECTRON TRANSPORT COMPLEX PROTEIN RNFD"/>
    <property type="match status" value="1"/>
</dbReference>
<dbReference type="PANTHER" id="PTHR30578:SF0">
    <property type="entry name" value="ION-TRANSLOCATING OXIDOREDUCTASE COMPLEX SUBUNIT D"/>
    <property type="match status" value="1"/>
</dbReference>
<keyword evidence="1 10" id="KW-0813">Transport</keyword>
<comment type="similarity">
    <text evidence="10">Belongs to the NqrB/RnfD family.</text>
</comment>
<evidence type="ECO:0000313" key="11">
    <source>
        <dbReference type="EMBL" id="ALO17503.1"/>
    </source>
</evidence>
<sequence>MNRLLTVSPSPHVKGHDSVRSIMYGVVISLIPALGVAVYFFGLDALKLTLIAVASSMFFEWLIQKFLIKESPRSAFDGSAIITGMLLAFNVPSSLPIWMMIVGSLVAIGVGKMSFGGLGKNIFNPALVGRVFMLISWPVEMTTWPNNRFHLADGYTGATPLGMLKEGLQNNEPMSQVMDKLPTALDYFVGNMSGCIGEVSALALLIGGIYMVVRKIINWQTPVTIFATVFIFAAIMRAINPELYPEPTFHLLTGGLFIGAIYMATDMVSSPMTIKGQVIFGVGIGIITLVIRYWGAYPEGVSFAILIMNATVPIIDRYTKPKRFGEEVKNG</sequence>
<evidence type="ECO:0000256" key="6">
    <source>
        <dbReference type="ARBA" id="ARBA00022967"/>
    </source>
</evidence>
<keyword evidence="5 10" id="KW-0812">Transmembrane</keyword>
<comment type="cofactor">
    <cofactor evidence="10">
        <name>FMN</name>
        <dbReference type="ChEBI" id="CHEBI:58210"/>
    </cofactor>
</comment>
<feature type="transmembrane region" description="Helical" evidence="10">
    <location>
        <begin position="97"/>
        <end position="115"/>
    </location>
</feature>
<feature type="transmembrane region" description="Helical" evidence="10">
    <location>
        <begin position="248"/>
        <end position="265"/>
    </location>
</feature>
<dbReference type="RefSeq" id="WP_057954760.1">
    <property type="nucleotide sequence ID" value="NZ_CP013118.1"/>
</dbReference>
<dbReference type="Proteomes" id="UP000064893">
    <property type="component" value="Chromosome"/>
</dbReference>
<dbReference type="OrthoDB" id="9776359at2"/>
<comment type="subcellular location">
    <subcellularLocation>
        <location evidence="10">Cell membrane</location>
        <topology evidence="10">Multi-pass membrane protein</topology>
    </subcellularLocation>
</comment>
<feature type="transmembrane region" description="Helical" evidence="10">
    <location>
        <begin position="219"/>
        <end position="236"/>
    </location>
</feature>
<evidence type="ECO:0000256" key="1">
    <source>
        <dbReference type="ARBA" id="ARBA00022448"/>
    </source>
</evidence>
<name>A0A0S2I5B6_9BACT</name>
<feature type="modified residue" description="FMN phosphoryl threonine" evidence="10">
    <location>
        <position position="159"/>
    </location>
</feature>
<dbReference type="EC" id="7.-.-.-" evidence="10"/>
<proteinExistence type="inferred from homology"/>
<dbReference type="HAMAP" id="MF_00462">
    <property type="entry name" value="RsxD_RnfD"/>
    <property type="match status" value="1"/>
</dbReference>
<evidence type="ECO:0000313" key="12">
    <source>
        <dbReference type="Proteomes" id="UP000064893"/>
    </source>
</evidence>
<comment type="subunit">
    <text evidence="10">The complex is composed of six subunits: RnfA, RnfB, RnfC, RnfD, RnfE and RnfG.</text>
</comment>
<dbReference type="EMBL" id="CP013118">
    <property type="protein sequence ID" value="ALO17503.1"/>
    <property type="molecule type" value="Genomic_DNA"/>
</dbReference>
<evidence type="ECO:0000256" key="3">
    <source>
        <dbReference type="ARBA" id="ARBA00022630"/>
    </source>
</evidence>
<accession>A0A0S2I5B6</accession>
<keyword evidence="3 10" id="KW-0285">Flavoprotein</keyword>
<feature type="transmembrane region" description="Helical" evidence="10">
    <location>
        <begin position="188"/>
        <end position="212"/>
    </location>
</feature>
<gene>
    <name evidence="10 11" type="primary">rnfD</name>
    <name evidence="11" type="ORF">L21SP5_03912</name>
</gene>
<keyword evidence="8 10" id="KW-1133">Transmembrane helix</keyword>
<dbReference type="NCBIfam" id="TIGR01946">
    <property type="entry name" value="rnfD"/>
    <property type="match status" value="1"/>
</dbReference>
<comment type="function">
    <text evidence="10">Part of a membrane-bound complex that couples electron transfer with translocation of ions across the membrane.</text>
</comment>
<dbReference type="GO" id="GO:0022900">
    <property type="term" value="P:electron transport chain"/>
    <property type="evidence" value="ECO:0007669"/>
    <property type="project" value="UniProtKB-UniRule"/>
</dbReference>
<keyword evidence="4 10" id="KW-0288">FMN</keyword>
<reference evidence="11 12" key="1">
    <citation type="submission" date="2015-11" db="EMBL/GenBank/DDBJ databases">
        <title>Description and complete genome sequence of a novel strain predominating in hypersaline microbial mats and representing a new family of the Bacteriodetes phylum.</title>
        <authorList>
            <person name="Spring S."/>
            <person name="Bunk B."/>
            <person name="Sproer C."/>
            <person name="Klenk H.-P."/>
        </authorList>
    </citation>
    <scope>NUCLEOTIDE SEQUENCE [LARGE SCALE GENOMIC DNA]</scope>
    <source>
        <strain evidence="11 12">L21-Spi-D4</strain>
    </source>
</reference>
<keyword evidence="10" id="KW-1003">Cell membrane</keyword>
<dbReference type="AlphaFoldDB" id="A0A0S2I5B6"/>
<keyword evidence="7 10" id="KW-0249">Electron transport</keyword>
<dbReference type="GO" id="GO:0005886">
    <property type="term" value="C:plasma membrane"/>
    <property type="evidence" value="ECO:0007669"/>
    <property type="project" value="UniProtKB-SubCell"/>
</dbReference>
<feature type="transmembrane region" description="Helical" evidence="10">
    <location>
        <begin position="277"/>
        <end position="295"/>
    </location>
</feature>
<dbReference type="PATRIC" id="fig|1307839.3.peg.4177"/>